<accession>A0AAW1F242</accession>
<feature type="compositionally biased region" description="Polar residues" evidence="1">
    <location>
        <begin position="25"/>
        <end position="39"/>
    </location>
</feature>
<sequence length="108" mass="11838">MLCRDSFVSVLEGRSKATDQHSRSRTPVPQQSALPSSFSPFCGRNFDSETPQSGAGGLRSQSVRPEDGMTGQHYNPLPVQVPHKEREERDVMDSAYTSERGDGAGRGR</sequence>
<comment type="caution">
    <text evidence="2">The sequence shown here is derived from an EMBL/GenBank/DDBJ whole genome shotgun (WGS) entry which is preliminary data.</text>
</comment>
<name>A0AAW1F242_ZOAVI</name>
<feature type="compositionally biased region" description="Basic and acidic residues" evidence="1">
    <location>
        <begin position="82"/>
        <end position="92"/>
    </location>
</feature>
<evidence type="ECO:0000256" key="1">
    <source>
        <dbReference type="SAM" id="MobiDB-lite"/>
    </source>
</evidence>
<feature type="compositionally biased region" description="Polar residues" evidence="1">
    <location>
        <begin position="48"/>
        <end position="63"/>
    </location>
</feature>
<organism evidence="2 3">
    <name type="scientific">Zoarces viviparus</name>
    <name type="common">Viviparous eelpout</name>
    <name type="synonym">Blennius viviparus</name>
    <dbReference type="NCBI Taxonomy" id="48416"/>
    <lineage>
        <taxon>Eukaryota</taxon>
        <taxon>Metazoa</taxon>
        <taxon>Chordata</taxon>
        <taxon>Craniata</taxon>
        <taxon>Vertebrata</taxon>
        <taxon>Euteleostomi</taxon>
        <taxon>Actinopterygii</taxon>
        <taxon>Neopterygii</taxon>
        <taxon>Teleostei</taxon>
        <taxon>Neoteleostei</taxon>
        <taxon>Acanthomorphata</taxon>
        <taxon>Eupercaria</taxon>
        <taxon>Perciformes</taxon>
        <taxon>Cottioidei</taxon>
        <taxon>Zoarcales</taxon>
        <taxon>Zoarcidae</taxon>
        <taxon>Zoarcinae</taxon>
        <taxon>Zoarces</taxon>
    </lineage>
</organism>
<dbReference type="EMBL" id="JBCEZU010000112">
    <property type="protein sequence ID" value="KAK9528240.1"/>
    <property type="molecule type" value="Genomic_DNA"/>
</dbReference>
<dbReference type="Proteomes" id="UP001488805">
    <property type="component" value="Unassembled WGS sequence"/>
</dbReference>
<feature type="compositionally biased region" description="Basic and acidic residues" evidence="1">
    <location>
        <begin position="13"/>
        <end position="22"/>
    </location>
</feature>
<keyword evidence="3" id="KW-1185">Reference proteome</keyword>
<reference evidence="2 3" key="1">
    <citation type="journal article" date="2024" name="Genome Biol. Evol.">
        <title>Chromosome-level genome assembly of the viviparous eelpout Zoarces viviparus.</title>
        <authorList>
            <person name="Fuhrmann N."/>
            <person name="Brasseur M.V."/>
            <person name="Bakowski C.E."/>
            <person name="Podsiadlowski L."/>
            <person name="Prost S."/>
            <person name="Krehenwinkel H."/>
            <person name="Mayer C."/>
        </authorList>
    </citation>
    <scope>NUCLEOTIDE SEQUENCE [LARGE SCALE GENOMIC DNA]</scope>
    <source>
        <strain evidence="2">NO-MEL_2022_Ind0_liver</strain>
    </source>
</reference>
<feature type="region of interest" description="Disordered" evidence="1">
    <location>
        <begin position="1"/>
        <end position="108"/>
    </location>
</feature>
<protein>
    <submittedName>
        <fullName evidence="2">Uncharacterized protein</fullName>
    </submittedName>
</protein>
<dbReference type="AlphaFoldDB" id="A0AAW1F242"/>
<gene>
    <name evidence="2" type="ORF">VZT92_014723</name>
</gene>
<evidence type="ECO:0000313" key="2">
    <source>
        <dbReference type="EMBL" id="KAK9528240.1"/>
    </source>
</evidence>
<feature type="compositionally biased region" description="Basic and acidic residues" evidence="1">
    <location>
        <begin position="99"/>
        <end position="108"/>
    </location>
</feature>
<evidence type="ECO:0000313" key="3">
    <source>
        <dbReference type="Proteomes" id="UP001488805"/>
    </source>
</evidence>
<proteinExistence type="predicted"/>